<evidence type="ECO:0000313" key="3">
    <source>
        <dbReference type="Proteomes" id="UP000051330"/>
    </source>
</evidence>
<dbReference type="AlphaFoldDB" id="A0A0R1MU44"/>
<evidence type="ECO:0000313" key="2">
    <source>
        <dbReference type="EMBL" id="KRL11703.1"/>
    </source>
</evidence>
<dbReference type="STRING" id="1423792.FD09_GL000627"/>
<comment type="caution">
    <text evidence="2">The sequence shown here is derived from an EMBL/GenBank/DDBJ whole genome shotgun (WGS) entry which is preliminary data.</text>
</comment>
<dbReference type="PATRIC" id="fig|1423792.3.peg.639"/>
<dbReference type="Proteomes" id="UP000051330">
    <property type="component" value="Unassembled WGS sequence"/>
</dbReference>
<evidence type="ECO:0000256" key="1">
    <source>
        <dbReference type="SAM" id="SignalP"/>
    </source>
</evidence>
<sequence>MGVMRKRFIALVAVILLLMVAAPTNTVSAADATPPAPQFTPSQNGVAYNLFQSNYYFIGTGLSNQPANQNLIQGSPLKITMGAAAFNGWPIWLSWFNQQVTSVAVAGYLGGGLWVNYPGAKVTITQKDAVASIAVDLSTAKVVGTQYFQFTITYSSGAQIYSRLVAITTVPAPIAAISLTPRVTKPTIFWGQVVGLSAGMTPGNSTAAVTWTPPASNNGALTTTSGMATQFNSALVDATDSLIVNNVTGFPIDIGVKATNPDGSTIQSAATVTVGGLTPQAVVARENFSYRPEALDPTTFPTGMTPKYQWVITDSSHQPITPANTVTNDATFSWSKVPNTPATYYYLQLNITFSDKNGNSVVWRSNYTPLQVVDPPPYLQAVPNMQFQLFQNNAYRPATAGDLNSPTGTTLRYQAYQSQPTTTFDGNNQGVIHITGAHWTLSLAANPFTNTTTGDVLNVTPILNLAIDQKNIPVPVNGTNTVVLAAQKDDLVTTLNDQTMLFIPQTAQVPGGTYRSLLTWTVNISP</sequence>
<reference evidence="2 3" key="1">
    <citation type="journal article" date="2015" name="Genome Announc.">
        <title>Expanding the biotechnology potential of lactobacilli through comparative genomics of 213 strains and associated genera.</title>
        <authorList>
            <person name="Sun Z."/>
            <person name="Harris H.M."/>
            <person name="McCann A."/>
            <person name="Guo C."/>
            <person name="Argimon S."/>
            <person name="Zhang W."/>
            <person name="Yang X."/>
            <person name="Jeffery I.B."/>
            <person name="Cooney J.C."/>
            <person name="Kagawa T.F."/>
            <person name="Liu W."/>
            <person name="Song Y."/>
            <person name="Salvetti E."/>
            <person name="Wrobel A."/>
            <person name="Rasinkangas P."/>
            <person name="Parkhill J."/>
            <person name="Rea M.C."/>
            <person name="O'Sullivan O."/>
            <person name="Ritari J."/>
            <person name="Douillard F.P."/>
            <person name="Paul Ross R."/>
            <person name="Yang R."/>
            <person name="Briner A.E."/>
            <person name="Felis G.E."/>
            <person name="de Vos W.M."/>
            <person name="Barrangou R."/>
            <person name="Klaenhammer T.R."/>
            <person name="Caufield P.W."/>
            <person name="Cui Y."/>
            <person name="Zhang H."/>
            <person name="O'Toole P.W."/>
        </authorList>
    </citation>
    <scope>NUCLEOTIDE SEQUENCE [LARGE SCALE GENOMIC DNA]</scope>
    <source>
        <strain evidence="2 3">DSM 12744</strain>
    </source>
</reference>
<gene>
    <name evidence="2" type="ORF">FD09_GL000627</name>
</gene>
<proteinExistence type="predicted"/>
<name>A0A0R1MU44_9LACO</name>
<organism evidence="2 3">
    <name type="scientific">Schleiferilactobacillus perolens DSM 12744</name>
    <dbReference type="NCBI Taxonomy" id="1423792"/>
    <lineage>
        <taxon>Bacteria</taxon>
        <taxon>Bacillati</taxon>
        <taxon>Bacillota</taxon>
        <taxon>Bacilli</taxon>
        <taxon>Lactobacillales</taxon>
        <taxon>Lactobacillaceae</taxon>
        <taxon>Schleiferilactobacillus</taxon>
    </lineage>
</organism>
<feature type="chain" id="PRO_5006408017" evidence="1">
    <location>
        <begin position="30"/>
        <end position="526"/>
    </location>
</feature>
<dbReference type="EMBL" id="AZEC01000011">
    <property type="protein sequence ID" value="KRL11703.1"/>
    <property type="molecule type" value="Genomic_DNA"/>
</dbReference>
<keyword evidence="1" id="KW-0732">Signal</keyword>
<accession>A0A0R1MU44</accession>
<protein>
    <submittedName>
        <fullName evidence="2">Protein translocase subunit seca 2</fullName>
    </submittedName>
</protein>
<keyword evidence="3" id="KW-1185">Reference proteome</keyword>
<feature type="signal peptide" evidence="1">
    <location>
        <begin position="1"/>
        <end position="29"/>
    </location>
</feature>